<comment type="caution">
    <text evidence="9">The sequence shown here is derived from an EMBL/GenBank/DDBJ whole genome shotgun (WGS) entry which is preliminary data.</text>
</comment>
<comment type="subcellular location">
    <subcellularLocation>
        <location evidence="1">Cell membrane</location>
        <topology evidence="1">Multi-pass membrane protein</topology>
    </subcellularLocation>
</comment>
<evidence type="ECO:0000256" key="2">
    <source>
        <dbReference type="ARBA" id="ARBA00022475"/>
    </source>
</evidence>
<feature type="transmembrane region" description="Helical" evidence="7">
    <location>
        <begin position="45"/>
        <end position="63"/>
    </location>
</feature>
<evidence type="ECO:0000256" key="4">
    <source>
        <dbReference type="ARBA" id="ARBA00022989"/>
    </source>
</evidence>
<keyword evidence="3 7" id="KW-0812">Transmembrane</keyword>
<evidence type="ECO:0000259" key="8">
    <source>
        <dbReference type="Pfam" id="PF06271"/>
    </source>
</evidence>
<dbReference type="InterPro" id="IPR016795">
    <property type="entry name" value="UCP021697"/>
</dbReference>
<keyword evidence="4 7" id="KW-1133">Transmembrane helix</keyword>
<keyword evidence="2" id="KW-1003">Cell membrane</keyword>
<evidence type="ECO:0000256" key="1">
    <source>
        <dbReference type="ARBA" id="ARBA00004651"/>
    </source>
</evidence>
<evidence type="ECO:0000313" key="9">
    <source>
        <dbReference type="EMBL" id="MFC4856773.1"/>
    </source>
</evidence>
<evidence type="ECO:0000256" key="5">
    <source>
        <dbReference type="ARBA" id="ARBA00023136"/>
    </source>
</evidence>
<dbReference type="PIRSF" id="PIRSF021697">
    <property type="entry name" value="UCP021697"/>
    <property type="match status" value="1"/>
</dbReference>
<dbReference type="EMBL" id="JBHSIS010000011">
    <property type="protein sequence ID" value="MFC4856773.1"/>
    <property type="molecule type" value="Genomic_DNA"/>
</dbReference>
<dbReference type="PANTHER" id="PTHR36115:SF6">
    <property type="entry name" value="PROLINE-RICH ANTIGEN HOMOLOG"/>
    <property type="match status" value="1"/>
</dbReference>
<accession>A0ABV9S7I3</accession>
<dbReference type="RefSeq" id="WP_378058763.1">
    <property type="nucleotide sequence ID" value="NZ_JBHSIS010000011.1"/>
</dbReference>
<sequence>MSRVTGSWLSGGIGETGGDPQEWPGERLGLPKDGPGSVATRGVRLLALLVDLVLMTLVTSLFVEMDVNRPDVMQRFNYISVAVWFVTTSGMVALFGFTAGKALFGLRVVRLDGKPMVGPLRAVPRTLLTALLLPAVIGDADSRGLHDKVTGTVVVRTR</sequence>
<reference evidence="10" key="1">
    <citation type="journal article" date="2019" name="Int. J. Syst. Evol. Microbiol.">
        <title>The Global Catalogue of Microorganisms (GCM) 10K type strain sequencing project: providing services to taxonomists for standard genome sequencing and annotation.</title>
        <authorList>
            <consortium name="The Broad Institute Genomics Platform"/>
            <consortium name="The Broad Institute Genome Sequencing Center for Infectious Disease"/>
            <person name="Wu L."/>
            <person name="Ma J."/>
        </authorList>
    </citation>
    <scope>NUCLEOTIDE SEQUENCE [LARGE SCALE GENOMIC DNA]</scope>
    <source>
        <strain evidence="10">ZS-22-S1</strain>
    </source>
</reference>
<evidence type="ECO:0000256" key="7">
    <source>
        <dbReference type="SAM" id="Phobius"/>
    </source>
</evidence>
<dbReference type="Pfam" id="PF06271">
    <property type="entry name" value="RDD"/>
    <property type="match status" value="1"/>
</dbReference>
<organism evidence="9 10">
    <name type="scientific">Actinophytocola glycyrrhizae</name>
    <dbReference type="NCBI Taxonomy" id="2044873"/>
    <lineage>
        <taxon>Bacteria</taxon>
        <taxon>Bacillati</taxon>
        <taxon>Actinomycetota</taxon>
        <taxon>Actinomycetes</taxon>
        <taxon>Pseudonocardiales</taxon>
        <taxon>Pseudonocardiaceae</taxon>
    </lineage>
</organism>
<evidence type="ECO:0000256" key="3">
    <source>
        <dbReference type="ARBA" id="ARBA00022692"/>
    </source>
</evidence>
<feature type="region of interest" description="Disordered" evidence="6">
    <location>
        <begin position="1"/>
        <end position="34"/>
    </location>
</feature>
<protein>
    <submittedName>
        <fullName evidence="9">RDD family protein</fullName>
    </submittedName>
</protein>
<evidence type="ECO:0000313" key="10">
    <source>
        <dbReference type="Proteomes" id="UP001595859"/>
    </source>
</evidence>
<dbReference type="InterPro" id="IPR051791">
    <property type="entry name" value="Pra-immunoreactive"/>
</dbReference>
<keyword evidence="5 7" id="KW-0472">Membrane</keyword>
<dbReference type="PANTHER" id="PTHR36115">
    <property type="entry name" value="PROLINE-RICH ANTIGEN HOMOLOG-RELATED"/>
    <property type="match status" value="1"/>
</dbReference>
<feature type="transmembrane region" description="Helical" evidence="7">
    <location>
        <begin position="83"/>
        <end position="104"/>
    </location>
</feature>
<dbReference type="InterPro" id="IPR010432">
    <property type="entry name" value="RDD"/>
</dbReference>
<name>A0ABV9S7I3_9PSEU</name>
<evidence type="ECO:0000256" key="6">
    <source>
        <dbReference type="SAM" id="MobiDB-lite"/>
    </source>
</evidence>
<proteinExistence type="predicted"/>
<keyword evidence="10" id="KW-1185">Reference proteome</keyword>
<dbReference type="Proteomes" id="UP001595859">
    <property type="component" value="Unassembled WGS sequence"/>
</dbReference>
<feature type="domain" description="RDD" evidence="8">
    <location>
        <begin position="39"/>
        <end position="148"/>
    </location>
</feature>
<gene>
    <name evidence="9" type="ORF">ACFPCV_24975</name>
</gene>